<sequence length="109" mass="12783">MSDETIIKKRITEYFNKEFEHLNNQKGKIIKEGAIFIVLGIVVMFIASYVLFGMEKDHLTSFIIIVMEPAGWFLFWEGANRAIFKSRKITPELEFCEKMSRCEISFSVY</sequence>
<gene>
    <name evidence="2" type="ORF">MSIBF_A1710007</name>
</gene>
<name>A0A098E754_9ZZZZ</name>
<proteinExistence type="predicted"/>
<feature type="transmembrane region" description="Helical" evidence="1">
    <location>
        <begin position="58"/>
        <end position="79"/>
    </location>
</feature>
<reference evidence="2" key="1">
    <citation type="submission" date="2014-09" db="EMBL/GenBank/DDBJ databases">
        <authorList>
            <person name="Probst J Alexander"/>
        </authorList>
    </citation>
    <scope>NUCLEOTIDE SEQUENCE</scope>
</reference>
<protein>
    <submittedName>
        <fullName evidence="2">Uncharacterized protein</fullName>
    </submittedName>
</protein>
<accession>A0A098E754</accession>
<evidence type="ECO:0000256" key="1">
    <source>
        <dbReference type="SAM" id="Phobius"/>
    </source>
</evidence>
<feature type="transmembrane region" description="Helical" evidence="1">
    <location>
        <begin position="33"/>
        <end position="52"/>
    </location>
</feature>
<dbReference type="AlphaFoldDB" id="A0A098E754"/>
<keyword evidence="1" id="KW-0472">Membrane</keyword>
<dbReference type="EMBL" id="CCXY01000081">
    <property type="protein sequence ID" value="CEG11823.1"/>
    <property type="molecule type" value="Genomic_DNA"/>
</dbReference>
<keyword evidence="1" id="KW-1133">Transmembrane helix</keyword>
<evidence type="ECO:0000313" key="2">
    <source>
        <dbReference type="EMBL" id="CEG11823.1"/>
    </source>
</evidence>
<keyword evidence="1" id="KW-0812">Transmembrane</keyword>
<organism evidence="2">
    <name type="scientific">groundwater metagenome</name>
    <dbReference type="NCBI Taxonomy" id="717931"/>
    <lineage>
        <taxon>unclassified sequences</taxon>
        <taxon>metagenomes</taxon>
        <taxon>ecological metagenomes</taxon>
    </lineage>
</organism>